<proteinExistence type="predicted"/>
<keyword evidence="2" id="KW-1185">Reference proteome</keyword>
<gene>
    <name evidence="1" type="ORF">QFC19_001321</name>
</gene>
<protein>
    <submittedName>
        <fullName evidence="1">Uncharacterized protein</fullName>
    </submittedName>
</protein>
<accession>A0ACC2WKQ9</accession>
<reference evidence="1" key="1">
    <citation type="submission" date="2023-04" db="EMBL/GenBank/DDBJ databases">
        <title>Draft Genome sequencing of Naganishia species isolated from polar environments using Oxford Nanopore Technology.</title>
        <authorList>
            <person name="Leo P."/>
            <person name="Venkateswaran K."/>
        </authorList>
    </citation>
    <scope>NUCLEOTIDE SEQUENCE</scope>
    <source>
        <strain evidence="1">MNA-CCFEE 5261</strain>
    </source>
</reference>
<sequence>MPVLFLPDLPEQDHQQMVSMSGTSTAAPNGSAATLKKRTAEQAGFNHDHASTDGVLHRDTQEASGAVEKEGDAEQENKNDAKNVLEGKEWLLQQVGRMEQAFKEEAARNYVPPTPKPVQKKQQLQQDTAAQRTNGKSDPAPTPPTSGKTASTPRMYIDPRTGLPSPTQPTIHVEPSVGGVVADDSSRVISGLGVGTGTSAGKSPRIGNAKKSPRHGTETPGSTGNQNNNNHNDNNHNHLDSGNSSSNNNNNNNSKFPTGSAGDPIEIDDLDADVTLNVNGGVDIDMDRDVVHILDPLARSGGGDAMASQGQTPSTRVPANVPPTEAAAAAAAVPEPEPLVVQPEGIGLGLGGLGLGGLGLGFGDTSSTGDMYGLQGPMGAGSNDSSALGIDVGTAVAAIAEGGGANNTEGGETQISEEDLMKFFESLAPGTGGGGDGQDGLVQAEIRGMMGDEGNGFDGASVAGVGTNSELPVSNPPLPPPTTNRTSNEANILDPSIAMDASLGNTSAETDGAGMYNETGAPPPPPAESGMPEELDLGNLDWTQYSALLADDLGAGGT</sequence>
<name>A0ACC2WKQ9_9TREE</name>
<comment type="caution">
    <text evidence="1">The sequence shown here is derived from an EMBL/GenBank/DDBJ whole genome shotgun (WGS) entry which is preliminary data.</text>
</comment>
<evidence type="ECO:0000313" key="2">
    <source>
        <dbReference type="Proteomes" id="UP001241377"/>
    </source>
</evidence>
<evidence type="ECO:0000313" key="1">
    <source>
        <dbReference type="EMBL" id="KAJ9111122.1"/>
    </source>
</evidence>
<dbReference type="Proteomes" id="UP001241377">
    <property type="component" value="Unassembled WGS sequence"/>
</dbReference>
<dbReference type="EMBL" id="JASBWR010000009">
    <property type="protein sequence ID" value="KAJ9111122.1"/>
    <property type="molecule type" value="Genomic_DNA"/>
</dbReference>
<organism evidence="1 2">
    <name type="scientific">Naganishia cerealis</name>
    <dbReference type="NCBI Taxonomy" id="610337"/>
    <lineage>
        <taxon>Eukaryota</taxon>
        <taxon>Fungi</taxon>
        <taxon>Dikarya</taxon>
        <taxon>Basidiomycota</taxon>
        <taxon>Agaricomycotina</taxon>
        <taxon>Tremellomycetes</taxon>
        <taxon>Filobasidiales</taxon>
        <taxon>Filobasidiaceae</taxon>
        <taxon>Naganishia</taxon>
    </lineage>
</organism>